<gene>
    <name evidence="16" type="primary">deaD</name>
    <name evidence="16" type="ORF">DSM104443_03125</name>
</gene>
<proteinExistence type="inferred from homology"/>
<dbReference type="EC" id="3.6.4.13" evidence="1"/>
<protein>
    <recommendedName>
        <fullName evidence="9">DEAD-box ATP-dependent RNA helicase RhpA</fullName>
        <ecNumber evidence="1">3.6.4.13</ecNumber>
    </recommendedName>
</protein>
<dbReference type="CDD" id="cd18787">
    <property type="entry name" value="SF2_C_DEAD"/>
    <property type="match status" value="1"/>
</dbReference>
<evidence type="ECO:0000259" key="14">
    <source>
        <dbReference type="PROSITE" id="PS51194"/>
    </source>
</evidence>
<dbReference type="Gene3D" id="3.40.50.300">
    <property type="entry name" value="P-loop containing nucleotide triphosphate hydrolases"/>
    <property type="match status" value="2"/>
</dbReference>
<dbReference type="Pfam" id="PF00271">
    <property type="entry name" value="Helicase_C"/>
    <property type="match status" value="1"/>
</dbReference>
<evidence type="ECO:0000256" key="12">
    <source>
        <dbReference type="SAM" id="MobiDB-lite"/>
    </source>
</evidence>
<keyword evidence="2" id="KW-0963">Cytoplasm</keyword>
<feature type="short sequence motif" description="Q motif" evidence="10">
    <location>
        <begin position="16"/>
        <end position="44"/>
    </location>
</feature>
<dbReference type="InterPro" id="IPR005580">
    <property type="entry name" value="DbpA/CsdA_RNA-bd_dom"/>
</dbReference>
<keyword evidence="3 11" id="KW-0547">Nucleotide-binding</keyword>
<reference evidence="16 17" key="1">
    <citation type="submission" date="2020-04" db="EMBL/GenBank/DDBJ databases">
        <title>Usitatibacter rugosus gen. nov., sp. nov. and Usitatibacter palustris sp. nov., novel members of Usitatibacteraceae fam. nov. within the order Nitrosomonadales isolated from soil.</title>
        <authorList>
            <person name="Huber K.J."/>
            <person name="Neumann-Schaal M."/>
            <person name="Geppert A."/>
            <person name="Luckner M."/>
            <person name="Wanner G."/>
            <person name="Overmann J."/>
        </authorList>
    </citation>
    <scope>NUCLEOTIDE SEQUENCE [LARGE SCALE GENOMIC DNA]</scope>
    <source>
        <strain evidence="16 17">0125_3</strain>
    </source>
</reference>
<dbReference type="SMART" id="SM00490">
    <property type="entry name" value="HELICc"/>
    <property type="match status" value="1"/>
</dbReference>
<accession>A0A6M4GYE4</accession>
<dbReference type="InterPro" id="IPR012677">
    <property type="entry name" value="Nucleotide-bd_a/b_plait_sf"/>
</dbReference>
<dbReference type="SMART" id="SM00487">
    <property type="entry name" value="DEXDc"/>
    <property type="match status" value="1"/>
</dbReference>
<comment type="similarity">
    <text evidence="7 11">Belongs to the DEAD box helicase family.</text>
</comment>
<evidence type="ECO:0000256" key="6">
    <source>
        <dbReference type="ARBA" id="ARBA00022840"/>
    </source>
</evidence>
<evidence type="ECO:0000256" key="10">
    <source>
        <dbReference type="PROSITE-ProRule" id="PRU00552"/>
    </source>
</evidence>
<dbReference type="Pfam" id="PF00270">
    <property type="entry name" value="DEAD"/>
    <property type="match status" value="1"/>
</dbReference>
<evidence type="ECO:0000256" key="3">
    <source>
        <dbReference type="ARBA" id="ARBA00022741"/>
    </source>
</evidence>
<dbReference type="FunFam" id="3.40.50.300:FF:000108">
    <property type="entry name" value="ATP-dependent RNA helicase RhlE"/>
    <property type="match status" value="1"/>
</dbReference>
<evidence type="ECO:0000256" key="8">
    <source>
        <dbReference type="ARBA" id="ARBA00047984"/>
    </source>
</evidence>
<dbReference type="Gene3D" id="3.30.70.330">
    <property type="match status" value="1"/>
</dbReference>
<dbReference type="PANTHER" id="PTHR47959">
    <property type="entry name" value="ATP-DEPENDENT RNA HELICASE RHLE-RELATED"/>
    <property type="match status" value="1"/>
</dbReference>
<dbReference type="KEGG" id="uru:DSM104443_03125"/>
<feature type="domain" description="Helicase C-terminal" evidence="14">
    <location>
        <begin position="251"/>
        <end position="396"/>
    </location>
</feature>
<dbReference type="PROSITE" id="PS51194">
    <property type="entry name" value="HELICASE_CTER"/>
    <property type="match status" value="1"/>
</dbReference>
<evidence type="ECO:0000256" key="11">
    <source>
        <dbReference type="RuleBase" id="RU000492"/>
    </source>
</evidence>
<dbReference type="PROSITE" id="PS51192">
    <property type="entry name" value="HELICASE_ATP_BIND_1"/>
    <property type="match status" value="1"/>
</dbReference>
<dbReference type="CDD" id="cd12252">
    <property type="entry name" value="RRM_DbpA"/>
    <property type="match status" value="1"/>
</dbReference>
<evidence type="ECO:0000313" key="16">
    <source>
        <dbReference type="EMBL" id="QJR12042.1"/>
    </source>
</evidence>
<keyword evidence="6 11" id="KW-0067">ATP-binding</keyword>
<organism evidence="16 17">
    <name type="scientific">Usitatibacter rugosus</name>
    <dbReference type="NCBI Taxonomy" id="2732067"/>
    <lineage>
        <taxon>Bacteria</taxon>
        <taxon>Pseudomonadati</taxon>
        <taxon>Pseudomonadota</taxon>
        <taxon>Betaproteobacteria</taxon>
        <taxon>Nitrosomonadales</taxon>
        <taxon>Usitatibacteraceae</taxon>
        <taxon>Usitatibacter</taxon>
    </lineage>
</organism>
<dbReference type="PANTHER" id="PTHR47959:SF1">
    <property type="entry name" value="ATP-DEPENDENT RNA HELICASE DBPA"/>
    <property type="match status" value="1"/>
</dbReference>
<evidence type="ECO:0000256" key="4">
    <source>
        <dbReference type="ARBA" id="ARBA00022801"/>
    </source>
</evidence>
<dbReference type="GO" id="GO:0005524">
    <property type="term" value="F:ATP binding"/>
    <property type="evidence" value="ECO:0007669"/>
    <property type="project" value="UniProtKB-KW"/>
</dbReference>
<evidence type="ECO:0000259" key="15">
    <source>
        <dbReference type="PROSITE" id="PS51195"/>
    </source>
</evidence>
<dbReference type="GO" id="GO:0016787">
    <property type="term" value="F:hydrolase activity"/>
    <property type="evidence" value="ECO:0007669"/>
    <property type="project" value="UniProtKB-KW"/>
</dbReference>
<dbReference type="AlphaFoldDB" id="A0A6M4GYE4"/>
<evidence type="ECO:0000256" key="5">
    <source>
        <dbReference type="ARBA" id="ARBA00022806"/>
    </source>
</evidence>
<dbReference type="CDD" id="cd00268">
    <property type="entry name" value="DEADc"/>
    <property type="match status" value="1"/>
</dbReference>
<dbReference type="InterPro" id="IPR050079">
    <property type="entry name" value="DEAD_box_RNA_helicase"/>
</dbReference>
<feature type="domain" description="Helicase ATP-binding" evidence="13">
    <location>
        <begin position="47"/>
        <end position="220"/>
    </location>
</feature>
<dbReference type="Pfam" id="PF03880">
    <property type="entry name" value="DbpA"/>
    <property type="match status" value="1"/>
</dbReference>
<dbReference type="PROSITE" id="PS00039">
    <property type="entry name" value="DEAD_ATP_HELICASE"/>
    <property type="match status" value="1"/>
</dbReference>
<dbReference type="GO" id="GO:0009266">
    <property type="term" value="P:response to temperature stimulus"/>
    <property type="evidence" value="ECO:0007669"/>
    <property type="project" value="UniProtKB-ARBA"/>
</dbReference>
<evidence type="ECO:0000313" key="17">
    <source>
        <dbReference type="Proteomes" id="UP000501534"/>
    </source>
</evidence>
<dbReference type="GO" id="GO:0003676">
    <property type="term" value="F:nucleic acid binding"/>
    <property type="evidence" value="ECO:0007669"/>
    <property type="project" value="InterPro"/>
</dbReference>
<dbReference type="InterPro" id="IPR044742">
    <property type="entry name" value="DEAD/DEAH_RhlB"/>
</dbReference>
<evidence type="ECO:0000259" key="13">
    <source>
        <dbReference type="PROSITE" id="PS51192"/>
    </source>
</evidence>
<dbReference type="EMBL" id="CP053069">
    <property type="protein sequence ID" value="QJR12042.1"/>
    <property type="molecule type" value="Genomic_DNA"/>
</dbReference>
<dbReference type="InterPro" id="IPR011545">
    <property type="entry name" value="DEAD/DEAH_box_helicase_dom"/>
</dbReference>
<evidence type="ECO:0000256" key="1">
    <source>
        <dbReference type="ARBA" id="ARBA00012552"/>
    </source>
</evidence>
<keyword evidence="17" id="KW-1185">Reference proteome</keyword>
<dbReference type="GO" id="GO:0042255">
    <property type="term" value="P:ribosome assembly"/>
    <property type="evidence" value="ECO:0007669"/>
    <property type="project" value="UniProtKB-ARBA"/>
</dbReference>
<dbReference type="InterPro" id="IPR014014">
    <property type="entry name" value="RNA_helicase_DEAD_Q_motif"/>
</dbReference>
<evidence type="ECO:0000256" key="9">
    <source>
        <dbReference type="ARBA" id="ARBA00074363"/>
    </source>
</evidence>
<keyword evidence="4 11" id="KW-0378">Hydrolase</keyword>
<dbReference type="InterPro" id="IPR014001">
    <property type="entry name" value="Helicase_ATP-bd"/>
</dbReference>
<dbReference type="InterPro" id="IPR000629">
    <property type="entry name" value="RNA-helicase_DEAD-box_CS"/>
</dbReference>
<evidence type="ECO:0000256" key="2">
    <source>
        <dbReference type="ARBA" id="ARBA00022490"/>
    </source>
</evidence>
<dbReference type="PROSITE" id="PS51195">
    <property type="entry name" value="Q_MOTIF"/>
    <property type="match status" value="1"/>
</dbReference>
<keyword evidence="5 11" id="KW-0347">Helicase</keyword>
<sequence>MPKSPAPDTNPPVPDNAFQALGLDPRIVAALTALGYEEPTPIQQQTIPPLIEGKDLLGQAATGTGKTAAFALPILQRIVNEGRVDGSPTAVVLVPTRELAMQVAEAVHRYGKSLGVRVLPVYGGQPIGRQLHAMRAGVDVVIATPGRALDHLRRGSLQMGGVRIVVLDEADEMLDMGFAEDIEAVLKESPATRQTVLFSATMPPRIEAIAKRNQREPVVRIRIAKAPVKAGEAPKVRQQAYLIPRSSKMTTLGRVLDLESPAAAIVFCRTRTEVDELSETLSARGYKAEALHGGMTQEARDKVMRRVRSGDSELLIATDVAARGLDIDRLTHVINYDLPAEPEAYVHRIGRVGRAGREGVAITFVEPREHHGLRNIERLTKHKIDIAKVPTAADLKARKLELTLVALREALVTDDNEHYRVAVDSLSGDYDPVQIAMAAVKLYHQATVGESENEPDVVDVPTPPPRNPWSGDKPSKHPYRAHDKASSDGSSPLRRGKGGPNLDMTRIFIGAGRESGVRPQDLVGAIANEAGVAGSLIGAIQITDRFSLVEVPADTADQVIKALGKSTLRGKKVPVRRDKSD</sequence>
<feature type="region of interest" description="Disordered" evidence="12">
    <location>
        <begin position="450"/>
        <end position="504"/>
    </location>
</feature>
<dbReference type="InterPro" id="IPR027417">
    <property type="entry name" value="P-loop_NTPase"/>
</dbReference>
<name>A0A6M4GYE4_9PROT</name>
<comment type="catalytic activity">
    <reaction evidence="8">
        <text>ATP + H2O = ADP + phosphate + H(+)</text>
        <dbReference type="Rhea" id="RHEA:13065"/>
        <dbReference type="ChEBI" id="CHEBI:15377"/>
        <dbReference type="ChEBI" id="CHEBI:15378"/>
        <dbReference type="ChEBI" id="CHEBI:30616"/>
        <dbReference type="ChEBI" id="CHEBI:43474"/>
        <dbReference type="ChEBI" id="CHEBI:456216"/>
        <dbReference type="EC" id="3.6.4.13"/>
    </reaction>
</comment>
<dbReference type="GO" id="GO:0005829">
    <property type="term" value="C:cytosol"/>
    <property type="evidence" value="ECO:0007669"/>
    <property type="project" value="TreeGrafter"/>
</dbReference>
<dbReference type="GO" id="GO:0003724">
    <property type="term" value="F:RNA helicase activity"/>
    <property type="evidence" value="ECO:0007669"/>
    <property type="project" value="UniProtKB-EC"/>
</dbReference>
<dbReference type="InterPro" id="IPR001650">
    <property type="entry name" value="Helicase_C-like"/>
</dbReference>
<dbReference type="RefSeq" id="WP_171093894.1">
    <property type="nucleotide sequence ID" value="NZ_CP053069.1"/>
</dbReference>
<evidence type="ECO:0000256" key="7">
    <source>
        <dbReference type="ARBA" id="ARBA00038437"/>
    </source>
</evidence>
<dbReference type="SUPFAM" id="SSF52540">
    <property type="entry name" value="P-loop containing nucleoside triphosphate hydrolases"/>
    <property type="match status" value="1"/>
</dbReference>
<dbReference type="Proteomes" id="UP000501534">
    <property type="component" value="Chromosome"/>
</dbReference>
<feature type="domain" description="DEAD-box RNA helicase Q" evidence="15">
    <location>
        <begin position="16"/>
        <end position="44"/>
    </location>
</feature>